<dbReference type="VEuPathDB" id="PlasmoDB:PYYM_0314700"/>
<feature type="compositionally biased region" description="Low complexity" evidence="1">
    <location>
        <begin position="711"/>
        <end position="723"/>
    </location>
</feature>
<sequence>MTDQKYAYKKIANIFKRFIRFSKWDEIKKYEECLESLGNHEKCVRIDINGKNKKTTKYFFDKNKYIYVKNKNDIKLFDKKNAGKFHNVLNNPELGNLPICSEKKTKENYPTIINTEKNNKNIKSNNTIYYLNKNGITTKKERQLERSFKIFKDIYDLTKDEIIFMKFIEKIKIKHIFSLINNIRKNIYIEKKQENQILNCIYKYLSYHCYAMRLNEFLFFLFIFPQNIKYSNKVIYYLSNIINKNQINMNTFINLIDEINLFHINIHINHIYIDYLIRNIHKINIYNVFYLLTKGSYIFLVLPTNENSSTTQLNNQNLLFKKKLLQLLNEQASYPNFEDIKMEYLNFLSYNSENYNFYLHTFFNDVYISLYKNIILHNFDQIIKKNPKNIDFFKRIAKLPLFNVSINYINQLLLNSLNDMNMSEKNVQKDKCQNFKIKIFPDFISEKDKQNNHSTINTHQKNNDIKTENTTNLKKKNNLENKLIKNNSKIVDHNNIQWSKYNMSNLAINSYTLEQKKKMFLFCSPSDKIKNSNYSQVKEKYKIPTKITDKNIKIFLKFLKIINSQKQEYINNIILSNQKNNIYNTMLSMNKIAKNEKNIPFTKTFLTFFEQWEYIKKGYIDDLVNTNKEMKIISNMISFKSEAQSHTSTLIYDKEKKKDIQSITTIQTNNNCNSKDVSLNHKDSKIENENITQKKISQFVQNDENEENGENGETNNDGSNGNNLCSPKSQISFHNEIAINEQMQELINKIYLNPQIKKKFYHKSQINYISKFFFYVCKSYEIYINNSYKDIQMKEYKILNKKFEIIFYEIFTYLFKSLNLINISNHLYLFISISKYININELNTLNLNKENRQLLNLKRKNKFVNILYAIHTIRKYQYEDIKDILQDKDNARYLIFRTLCDEKNDGKNDGKKDNDFNLPTNVYIKKNHKNLQNVILENFDIDNVFSSENKNMNNACKSVKKKKNYTLPDCSYKNDVNNMNIHISNMLEKYPLFSSFNYILIFLNNYLDSNKFNLNSFLVIIFYLEKIVPSSLVHLYHLESIIYKNHQNFINKYFYIFNGLYNSQTKILNKSYTIQIKKNSIQLVNDCIPLQILRQISESEQKKNHQYNHRCNIFDNVENIFKKKKNNNYFFYSPDNTIKFFFLYSQNKIYHSSIYYDITKHLYKFNINNIDNNIAFLIFSVLIQCKHIYKPFLFSLLNHILNLEQKNYRNNLYILSAILLMLINQCKIKIKKNNKMHTNYVYIKTKFSKTNWKYFFPIHIFVSRNIKFISDQFIKTSESNITSNYHIFCRNRKKENCLNTSSLEPSLINLKNIETLLKNSIPKMIQQYKEYIEQYQNKQIEKEKVTKQIKDPLSYFFYLDNDIESYLFLICQNFLSYKFVTNYFILPKNSLYYRILSHLKKNQENELI</sequence>
<evidence type="ECO:0000256" key="1">
    <source>
        <dbReference type="SAM" id="MobiDB-lite"/>
    </source>
</evidence>
<evidence type="ECO:0000313" key="3">
    <source>
        <dbReference type="EMBL" id="VTZ72620.1"/>
    </source>
</evidence>
<organism evidence="3 4">
    <name type="scientific">Plasmodium yoelii</name>
    <dbReference type="NCBI Taxonomy" id="5861"/>
    <lineage>
        <taxon>Eukaryota</taxon>
        <taxon>Sar</taxon>
        <taxon>Alveolata</taxon>
        <taxon>Apicomplexa</taxon>
        <taxon>Aconoidasida</taxon>
        <taxon>Haemosporida</taxon>
        <taxon>Plasmodiidae</taxon>
        <taxon>Plasmodium</taxon>
        <taxon>Plasmodium (Vinckeia)</taxon>
    </lineage>
</organism>
<dbReference type="RefSeq" id="XP_022811483.1">
    <property type="nucleotide sequence ID" value="XM_022954994.1"/>
</dbReference>
<accession>A0A078K6D6</accession>
<dbReference type="OMA" id="FYEIFTY"/>
<reference evidence="3" key="2">
    <citation type="submission" date="2014-05" db="EMBL/GenBank/DDBJ databases">
        <authorList>
            <person name="Aslett M.A."/>
            <person name="De Silva N."/>
        </authorList>
    </citation>
    <scope>NUCLEOTIDE SEQUENCE</scope>
    <source>
        <strain evidence="3">17X</strain>
    </source>
</reference>
<evidence type="ECO:0000313" key="5">
    <source>
        <dbReference type="Proteomes" id="UP000072904"/>
    </source>
</evidence>
<dbReference type="KEGG" id="pyo:PY17X_0314400"/>
<dbReference type="OrthoDB" id="392635at2759"/>
<reference evidence="3" key="4">
    <citation type="submission" date="2019-05" db="EMBL/GenBank/DDBJ databases">
        <authorList>
            <consortium name="Pathogen Informatics"/>
        </authorList>
    </citation>
    <scope>NUCLEOTIDE SEQUENCE</scope>
    <source>
        <strain evidence="3">17X</strain>
    </source>
</reference>
<dbReference type="GeneID" id="3791877"/>
<dbReference type="EMBL" id="LM993657">
    <property type="protein sequence ID" value="VTZ72620.1"/>
    <property type="molecule type" value="Genomic_DNA"/>
</dbReference>
<reference evidence="4 5" key="1">
    <citation type="journal article" date="2014" name="BMC Biol.">
        <title>A comprehensive evaluation of rodent malaria parasite genomes and gene expression.</title>
        <authorList>
            <person name="Otto T.D."/>
            <person name="Bohme U."/>
            <person name="Jackson A.P."/>
            <person name="Hunt M."/>
            <person name="Franke-Fayard B."/>
            <person name="Hoeijmakers W.A."/>
            <person name="Religa A.A."/>
            <person name="Robertson L."/>
            <person name="Sanders M."/>
            <person name="Ogun S.A."/>
            <person name="Cunningham D."/>
            <person name="Erhart A."/>
            <person name="Billker O."/>
            <person name="Khan S.M."/>
            <person name="Stunnenberg H.G."/>
            <person name="Langhorne J."/>
            <person name="Holder A.A."/>
            <person name="Waters A.P."/>
            <person name="Newbold C.I."/>
            <person name="Pain A."/>
            <person name="Berriman M."/>
            <person name="Janse C.J."/>
        </authorList>
    </citation>
    <scope>NUCLEOTIDE SEQUENCE [LARGE SCALE GENOMIC DNA]</scope>
    <source>
        <strain evidence="3 4">17X</strain>
        <strain evidence="2 5">YM</strain>
    </source>
</reference>
<dbReference type="VEuPathDB" id="PlasmoDB:PY17X_0314400"/>
<evidence type="ECO:0000313" key="4">
    <source>
        <dbReference type="Proteomes" id="UP000072874"/>
    </source>
</evidence>
<protein>
    <submittedName>
        <fullName evidence="3">Uncharacterized protein</fullName>
    </submittedName>
</protein>
<evidence type="ECO:0000313" key="2">
    <source>
        <dbReference type="EMBL" id="CDU16331.1"/>
    </source>
</evidence>
<gene>
    <name evidence="3" type="ORF">PY17X_0314400</name>
    <name evidence="2" type="ORF">PYYM_0314700</name>
</gene>
<dbReference type="VEuPathDB" id="PlasmoDB:PY05970"/>
<dbReference type="Proteomes" id="UP000072904">
    <property type="component" value="Chromosome 3"/>
</dbReference>
<dbReference type="EMBL" id="LK934631">
    <property type="protein sequence ID" value="CDU16331.1"/>
    <property type="molecule type" value="Genomic_DNA"/>
</dbReference>
<proteinExistence type="predicted"/>
<dbReference type="Proteomes" id="UP000072874">
    <property type="component" value="Chromosome 3"/>
</dbReference>
<name>A0A078K6D6_PLAYE</name>
<reference evidence="2" key="3">
    <citation type="submission" date="2014-05" db="EMBL/GenBank/DDBJ databases">
        <authorList>
            <person name="Aslett A.Martin."/>
            <person name="De Silva Nishadi"/>
        </authorList>
    </citation>
    <scope>NUCLEOTIDE SEQUENCE</scope>
    <source>
        <strain evidence="2">YM</strain>
    </source>
</reference>
<dbReference type="VEuPathDB" id="PlasmoDB:Py17XNL_000303714"/>
<feature type="region of interest" description="Disordered" evidence="1">
    <location>
        <begin position="701"/>
        <end position="725"/>
    </location>
</feature>